<comment type="caution">
    <text evidence="1">The sequence shown here is derived from an EMBL/GenBank/DDBJ whole genome shotgun (WGS) entry which is preliminary data.</text>
</comment>
<evidence type="ECO:0008006" key="3">
    <source>
        <dbReference type="Google" id="ProtNLM"/>
    </source>
</evidence>
<accession>A0AAD7D3E8</accession>
<gene>
    <name evidence="1" type="ORF">B0H17DRAFT_1207331</name>
</gene>
<evidence type="ECO:0000313" key="2">
    <source>
        <dbReference type="Proteomes" id="UP001221757"/>
    </source>
</evidence>
<protein>
    <recommendedName>
        <fullName evidence="3">F-box domain-containing protein</fullName>
    </recommendedName>
</protein>
<dbReference type="Proteomes" id="UP001221757">
    <property type="component" value="Unassembled WGS sequence"/>
</dbReference>
<name>A0AAD7D3E8_MYCRO</name>
<sequence>MADPSPLSKALSFLGEFPEVEDTGNTSRALKHVVDAYSSEPGSLLNRVEPSSSYFCLPIAVPLRNMVGDERQKAGVLPVVSPVLRIPNEVTSEIFTQFLPAYPEPPPINGPRSPSFLAGICRQWRDVAVSTPSLWRAIDLDLSETKDHQQLFRLLETWLERCGNCPLSFILMTGEYEGEAAAVPFIEALVRHCCRWQHVKLVLPYENLHLLVKGDMPALRTLGLGSNTKLFNTMSITAPLVVFDHAPNLHTVELYTFFNPFCITLPWSQLTALSGRLYDSELAEILRHSVKLEQCRFTLHTPAHSEPIAVIPPLTRLRALHLTSGDLSPGADDTARLLAALTLPALQTFTPVEPFLGTDTALARRLEQRNTILARRCAA</sequence>
<dbReference type="Gene3D" id="1.20.1280.50">
    <property type="match status" value="1"/>
</dbReference>
<reference evidence="1" key="1">
    <citation type="submission" date="2023-03" db="EMBL/GenBank/DDBJ databases">
        <title>Massive genome expansion in bonnet fungi (Mycena s.s.) driven by repeated elements and novel gene families across ecological guilds.</title>
        <authorList>
            <consortium name="Lawrence Berkeley National Laboratory"/>
            <person name="Harder C.B."/>
            <person name="Miyauchi S."/>
            <person name="Viragh M."/>
            <person name="Kuo A."/>
            <person name="Thoen E."/>
            <person name="Andreopoulos B."/>
            <person name="Lu D."/>
            <person name="Skrede I."/>
            <person name="Drula E."/>
            <person name="Henrissat B."/>
            <person name="Morin E."/>
            <person name="Kohler A."/>
            <person name="Barry K."/>
            <person name="LaButti K."/>
            <person name="Morin E."/>
            <person name="Salamov A."/>
            <person name="Lipzen A."/>
            <person name="Mereny Z."/>
            <person name="Hegedus B."/>
            <person name="Baldrian P."/>
            <person name="Stursova M."/>
            <person name="Weitz H."/>
            <person name="Taylor A."/>
            <person name="Grigoriev I.V."/>
            <person name="Nagy L.G."/>
            <person name="Martin F."/>
            <person name="Kauserud H."/>
        </authorList>
    </citation>
    <scope>NUCLEOTIDE SEQUENCE</scope>
    <source>
        <strain evidence="1">CBHHK067</strain>
    </source>
</reference>
<organism evidence="1 2">
    <name type="scientific">Mycena rosella</name>
    <name type="common">Pink bonnet</name>
    <name type="synonym">Agaricus rosellus</name>
    <dbReference type="NCBI Taxonomy" id="1033263"/>
    <lineage>
        <taxon>Eukaryota</taxon>
        <taxon>Fungi</taxon>
        <taxon>Dikarya</taxon>
        <taxon>Basidiomycota</taxon>
        <taxon>Agaricomycotina</taxon>
        <taxon>Agaricomycetes</taxon>
        <taxon>Agaricomycetidae</taxon>
        <taxon>Agaricales</taxon>
        <taxon>Marasmiineae</taxon>
        <taxon>Mycenaceae</taxon>
        <taxon>Mycena</taxon>
    </lineage>
</organism>
<evidence type="ECO:0000313" key="1">
    <source>
        <dbReference type="EMBL" id="KAJ7676342.1"/>
    </source>
</evidence>
<dbReference type="AlphaFoldDB" id="A0AAD7D3E8"/>
<keyword evidence="2" id="KW-1185">Reference proteome</keyword>
<dbReference type="EMBL" id="JARKIE010000143">
    <property type="protein sequence ID" value="KAJ7676342.1"/>
    <property type="molecule type" value="Genomic_DNA"/>
</dbReference>
<proteinExistence type="predicted"/>